<dbReference type="Pfam" id="PF00098">
    <property type="entry name" value="zf-CCHC"/>
    <property type="match status" value="1"/>
</dbReference>
<feature type="compositionally biased region" description="Polar residues" evidence="6">
    <location>
        <begin position="43"/>
        <end position="52"/>
    </location>
</feature>
<dbReference type="PANTHER" id="PTHR46242">
    <property type="entry name" value="ZINC FINGER CCHC DOMAIN-CONTAINING PROTEIN 9 ZCCHC9"/>
    <property type="match status" value="1"/>
</dbReference>
<evidence type="ECO:0000256" key="5">
    <source>
        <dbReference type="PROSITE-ProRule" id="PRU00047"/>
    </source>
</evidence>
<dbReference type="SMART" id="SM00343">
    <property type="entry name" value="ZnF_C2HC"/>
    <property type="match status" value="4"/>
</dbReference>
<accession>A0A1R1XIL5</accession>
<dbReference type="OrthoDB" id="3863715at2759"/>
<keyword evidence="3 5" id="KW-0863">Zinc-finger</keyword>
<reference evidence="8 9" key="1">
    <citation type="submission" date="2017-01" db="EMBL/GenBank/DDBJ databases">
        <authorList>
            <person name="Mah S.A."/>
            <person name="Swanson W.J."/>
            <person name="Moy G.W."/>
            <person name="Vacquier V.D."/>
        </authorList>
    </citation>
    <scope>NUCLEOTIDE SEQUENCE [LARGE SCALE GENOMIC DNA]</scope>
    <source>
        <strain evidence="8 9">GSMNP</strain>
    </source>
</reference>
<sequence length="214" mass="23959">MTRVTMKVKKTHHEASAFESKPLPKKSDLSQTSSRAAPKRPNTFETNTTKNPKNPRFSKFVSSNERKMTCFGCRKSGHSLKNCTETKEIEVKCYHCGSDEHTTKNCPTPGKTFPFATCFICQKVGHLSSKCPQNEKGMYPNGGSCKFCGSVYHLARNCKPTDNKEATNTIGLVDLHHGGDDDDVFVALKNIQDEKNQNKINRANKKPKKKVVNF</sequence>
<feature type="region of interest" description="Disordered" evidence="6">
    <location>
        <begin position="1"/>
        <end position="59"/>
    </location>
</feature>
<name>A0A1R1XIL5_9FUNG</name>
<gene>
    <name evidence="8" type="ORF">AYI70_g7840</name>
</gene>
<comment type="caution">
    <text evidence="8">The sequence shown here is derived from an EMBL/GenBank/DDBJ whole genome shotgun (WGS) entry which is preliminary data.</text>
</comment>
<keyword evidence="2" id="KW-0677">Repeat</keyword>
<dbReference type="InterPro" id="IPR001878">
    <property type="entry name" value="Znf_CCHC"/>
</dbReference>
<dbReference type="AlphaFoldDB" id="A0A1R1XIL5"/>
<dbReference type="PROSITE" id="PS50158">
    <property type="entry name" value="ZF_CCHC"/>
    <property type="match status" value="3"/>
</dbReference>
<evidence type="ECO:0000256" key="6">
    <source>
        <dbReference type="SAM" id="MobiDB-lite"/>
    </source>
</evidence>
<evidence type="ECO:0000256" key="1">
    <source>
        <dbReference type="ARBA" id="ARBA00022723"/>
    </source>
</evidence>
<dbReference type="InterPro" id="IPR036875">
    <property type="entry name" value="Znf_CCHC_sf"/>
</dbReference>
<dbReference type="STRING" id="133412.A0A1R1XIL5"/>
<dbReference type="InterPro" id="IPR042246">
    <property type="entry name" value="ZCCHC9"/>
</dbReference>
<keyword evidence="9" id="KW-1185">Reference proteome</keyword>
<dbReference type="GO" id="GO:0003676">
    <property type="term" value="F:nucleic acid binding"/>
    <property type="evidence" value="ECO:0007669"/>
    <property type="project" value="InterPro"/>
</dbReference>
<evidence type="ECO:0000313" key="9">
    <source>
        <dbReference type="Proteomes" id="UP000187283"/>
    </source>
</evidence>
<dbReference type="GO" id="GO:0005730">
    <property type="term" value="C:nucleolus"/>
    <property type="evidence" value="ECO:0007669"/>
    <property type="project" value="TreeGrafter"/>
</dbReference>
<evidence type="ECO:0000256" key="4">
    <source>
        <dbReference type="ARBA" id="ARBA00022833"/>
    </source>
</evidence>
<dbReference type="SUPFAM" id="SSF57756">
    <property type="entry name" value="Retrovirus zinc finger-like domains"/>
    <property type="match status" value="2"/>
</dbReference>
<dbReference type="FunFam" id="4.10.60.10:FF:000091">
    <property type="entry name" value="Zinc finger CCHC-type-containing 9"/>
    <property type="match status" value="1"/>
</dbReference>
<feature type="domain" description="CCHC-type" evidence="7">
    <location>
        <begin position="92"/>
        <end position="107"/>
    </location>
</feature>
<dbReference type="GO" id="GO:0008270">
    <property type="term" value="F:zinc ion binding"/>
    <property type="evidence" value="ECO:0007669"/>
    <property type="project" value="UniProtKB-KW"/>
</dbReference>
<feature type="domain" description="CCHC-type" evidence="7">
    <location>
        <begin position="118"/>
        <end position="133"/>
    </location>
</feature>
<feature type="compositionally biased region" description="Basic residues" evidence="6">
    <location>
        <begin position="1"/>
        <end position="12"/>
    </location>
</feature>
<keyword evidence="4" id="KW-0862">Zinc</keyword>
<dbReference type="Proteomes" id="UP000187283">
    <property type="component" value="Unassembled WGS sequence"/>
</dbReference>
<evidence type="ECO:0000256" key="3">
    <source>
        <dbReference type="ARBA" id="ARBA00022771"/>
    </source>
</evidence>
<feature type="domain" description="CCHC-type" evidence="7">
    <location>
        <begin position="70"/>
        <end position="85"/>
    </location>
</feature>
<organism evidence="8 9">
    <name type="scientific">Smittium culicis</name>
    <dbReference type="NCBI Taxonomy" id="133412"/>
    <lineage>
        <taxon>Eukaryota</taxon>
        <taxon>Fungi</taxon>
        <taxon>Fungi incertae sedis</taxon>
        <taxon>Zoopagomycota</taxon>
        <taxon>Kickxellomycotina</taxon>
        <taxon>Harpellomycetes</taxon>
        <taxon>Harpellales</taxon>
        <taxon>Legeriomycetaceae</taxon>
        <taxon>Smittium</taxon>
    </lineage>
</organism>
<protein>
    <recommendedName>
        <fullName evidence="7">CCHC-type domain-containing protein</fullName>
    </recommendedName>
</protein>
<proteinExistence type="predicted"/>
<dbReference type="Gene3D" id="4.10.60.10">
    <property type="entry name" value="Zinc finger, CCHC-type"/>
    <property type="match status" value="2"/>
</dbReference>
<evidence type="ECO:0000256" key="2">
    <source>
        <dbReference type="ARBA" id="ARBA00022737"/>
    </source>
</evidence>
<dbReference type="EMBL" id="LSSN01003046">
    <property type="protein sequence ID" value="OMJ14487.1"/>
    <property type="molecule type" value="Genomic_DNA"/>
</dbReference>
<evidence type="ECO:0000259" key="7">
    <source>
        <dbReference type="PROSITE" id="PS50158"/>
    </source>
</evidence>
<evidence type="ECO:0000313" key="8">
    <source>
        <dbReference type="EMBL" id="OMJ14487.1"/>
    </source>
</evidence>
<dbReference type="PANTHER" id="PTHR46242:SF1">
    <property type="entry name" value="ZINC FINGER CCHC DOMAIN-CONTAINING PROTEIN 9"/>
    <property type="match status" value="1"/>
</dbReference>
<keyword evidence="1" id="KW-0479">Metal-binding</keyword>